<evidence type="ECO:0000313" key="7">
    <source>
        <dbReference type="EMBL" id="KAG5569509.1"/>
    </source>
</evidence>
<keyword evidence="8" id="KW-1185">Reference proteome</keyword>
<keyword evidence="2" id="KW-0812">Transmembrane</keyword>
<keyword evidence="6" id="KW-0325">Glycoprotein</keyword>
<evidence type="ECO:0000256" key="3">
    <source>
        <dbReference type="ARBA" id="ARBA00022729"/>
    </source>
</evidence>
<evidence type="ECO:0000256" key="2">
    <source>
        <dbReference type="ARBA" id="ARBA00022692"/>
    </source>
</evidence>
<evidence type="ECO:0000256" key="5">
    <source>
        <dbReference type="ARBA" id="ARBA00023136"/>
    </source>
</evidence>
<dbReference type="PANTHER" id="PTHR48061:SF38">
    <property type="entry name" value="SERINE_THREONINE-PROTEIN KINASE BRI1"/>
    <property type="match status" value="1"/>
</dbReference>
<sequence>MCNFGINSTSSLLQFKQLSFQISDKLRCWVDENRVGIAALGMGSTCDMLTGYIICLDLSCSYFHGIIHPNNSLFQLYHLESLNLALNDFNSK</sequence>
<dbReference type="OrthoDB" id="1305235at2759"/>
<accession>A0A9J5W1Z1</accession>
<comment type="subcellular location">
    <subcellularLocation>
        <location evidence="1">Membrane</location>
        <topology evidence="1">Single-pass type I membrane protein</topology>
    </subcellularLocation>
</comment>
<keyword evidence="4" id="KW-1133">Transmembrane helix</keyword>
<keyword evidence="5" id="KW-0472">Membrane</keyword>
<gene>
    <name evidence="7" type="ORF">H5410_059275</name>
</gene>
<keyword evidence="3" id="KW-0732">Signal</keyword>
<dbReference type="PANTHER" id="PTHR48061">
    <property type="entry name" value="LEUCINE-RICH REPEAT RECEPTOR PROTEIN KINASE EMS1-LIKE-RELATED"/>
    <property type="match status" value="1"/>
</dbReference>
<evidence type="ECO:0000313" key="8">
    <source>
        <dbReference type="Proteomes" id="UP000824120"/>
    </source>
</evidence>
<comment type="caution">
    <text evidence="7">The sequence shown here is derived from an EMBL/GenBank/DDBJ whole genome shotgun (WGS) entry which is preliminary data.</text>
</comment>
<dbReference type="InterPro" id="IPR032675">
    <property type="entry name" value="LRR_dom_sf"/>
</dbReference>
<proteinExistence type="predicted"/>
<evidence type="ECO:0000256" key="6">
    <source>
        <dbReference type="ARBA" id="ARBA00023180"/>
    </source>
</evidence>
<evidence type="ECO:0000256" key="1">
    <source>
        <dbReference type="ARBA" id="ARBA00004479"/>
    </source>
</evidence>
<organism evidence="7 8">
    <name type="scientific">Solanum commersonii</name>
    <name type="common">Commerson's wild potato</name>
    <name type="synonym">Commerson's nightshade</name>
    <dbReference type="NCBI Taxonomy" id="4109"/>
    <lineage>
        <taxon>Eukaryota</taxon>
        <taxon>Viridiplantae</taxon>
        <taxon>Streptophyta</taxon>
        <taxon>Embryophyta</taxon>
        <taxon>Tracheophyta</taxon>
        <taxon>Spermatophyta</taxon>
        <taxon>Magnoliopsida</taxon>
        <taxon>eudicotyledons</taxon>
        <taxon>Gunneridae</taxon>
        <taxon>Pentapetalae</taxon>
        <taxon>asterids</taxon>
        <taxon>lamiids</taxon>
        <taxon>Solanales</taxon>
        <taxon>Solanaceae</taxon>
        <taxon>Solanoideae</taxon>
        <taxon>Solaneae</taxon>
        <taxon>Solanum</taxon>
    </lineage>
</organism>
<name>A0A9J5W1Z1_SOLCO</name>
<dbReference type="Proteomes" id="UP000824120">
    <property type="component" value="Chromosome 12"/>
</dbReference>
<dbReference type="Gene3D" id="3.80.10.10">
    <property type="entry name" value="Ribonuclease Inhibitor"/>
    <property type="match status" value="1"/>
</dbReference>
<evidence type="ECO:0000256" key="4">
    <source>
        <dbReference type="ARBA" id="ARBA00022989"/>
    </source>
</evidence>
<dbReference type="InterPro" id="IPR046956">
    <property type="entry name" value="RLP23-like"/>
</dbReference>
<protein>
    <submittedName>
        <fullName evidence="7">Uncharacterized protein</fullName>
    </submittedName>
</protein>
<dbReference type="EMBL" id="JACXVP010000012">
    <property type="protein sequence ID" value="KAG5569509.1"/>
    <property type="molecule type" value="Genomic_DNA"/>
</dbReference>
<dbReference type="AlphaFoldDB" id="A0A9J5W1Z1"/>
<reference evidence="7 8" key="1">
    <citation type="submission" date="2020-09" db="EMBL/GenBank/DDBJ databases">
        <title>De no assembly of potato wild relative species, Solanum commersonii.</title>
        <authorList>
            <person name="Cho K."/>
        </authorList>
    </citation>
    <scope>NUCLEOTIDE SEQUENCE [LARGE SCALE GENOMIC DNA]</scope>
    <source>
        <strain evidence="7">LZ3.2</strain>
        <tissue evidence="7">Leaf</tissue>
    </source>
</reference>
<dbReference type="GO" id="GO:0016020">
    <property type="term" value="C:membrane"/>
    <property type="evidence" value="ECO:0007669"/>
    <property type="project" value="UniProtKB-SubCell"/>
</dbReference>